<comment type="function">
    <text evidence="5">This is one of the proteins that binds to the 5S RNA in the ribosome where it forms part of the central protuberance.</text>
</comment>
<evidence type="ECO:0000256" key="6">
    <source>
        <dbReference type="SAM" id="MobiDB-lite"/>
    </source>
</evidence>
<dbReference type="InterPro" id="IPR020056">
    <property type="entry name" value="Rbsml_bL25/Gln-tRNA_synth_N"/>
</dbReference>
<keyword evidence="1 5" id="KW-0699">rRNA-binding</keyword>
<dbReference type="Gene3D" id="2.40.240.10">
    <property type="entry name" value="Ribosomal Protein L25, Chain P"/>
    <property type="match status" value="1"/>
</dbReference>
<comment type="subunit">
    <text evidence="5">Part of the 50S ribosomal subunit; part of the 5S rRNA/L5/L18/L25 subcomplex. Contacts the 5S rRNA. Binds to the 5S rRNA independently of L5 and L18.</text>
</comment>
<dbReference type="Pfam" id="PF01386">
    <property type="entry name" value="Ribosomal_L25p"/>
    <property type="match status" value="1"/>
</dbReference>
<evidence type="ECO:0000256" key="4">
    <source>
        <dbReference type="ARBA" id="ARBA00023274"/>
    </source>
</evidence>
<proteinExistence type="inferred from homology"/>
<dbReference type="Proteomes" id="UP000230084">
    <property type="component" value="Unassembled WGS sequence"/>
</dbReference>
<sequence length="223" mass="24009">MDRMTLHATAREATTAPADVRAEARIPVVIYGGERTGAQSLTVNHSEFIKMYRNVTPSTLIDVDIDGTVVQALIGEVQYHAVTDAILHIDLRQVDLTQPVKTIIELAFLGEAPAVKMYGGTLITSRNKVAVQALPEKLVSRIEIDLSFLDTFEKSIHLRDIVLPEGVELMDEASASVVIVKPPKSSAQIAAEKAEDVAADAEVASAPVEAPAEAEATEEKKEA</sequence>
<dbReference type="InterPro" id="IPR011035">
    <property type="entry name" value="Ribosomal_bL25/Gln-tRNA_synth"/>
</dbReference>
<evidence type="ECO:0000313" key="9">
    <source>
        <dbReference type="EMBL" id="PIR47637.1"/>
    </source>
</evidence>
<dbReference type="InterPro" id="IPR001021">
    <property type="entry name" value="Ribosomal_bL25_long"/>
</dbReference>
<dbReference type="InterPro" id="IPR020930">
    <property type="entry name" value="Ribosomal_uL5_bac-type"/>
</dbReference>
<dbReference type="GO" id="GO:0006412">
    <property type="term" value="P:translation"/>
    <property type="evidence" value="ECO:0007669"/>
    <property type="project" value="UniProtKB-UniRule"/>
</dbReference>
<evidence type="ECO:0000256" key="5">
    <source>
        <dbReference type="HAMAP-Rule" id="MF_01334"/>
    </source>
</evidence>
<dbReference type="Gene3D" id="2.170.120.20">
    <property type="entry name" value="Ribosomal protein L25, beta domain"/>
    <property type="match status" value="1"/>
</dbReference>
<evidence type="ECO:0000313" key="10">
    <source>
        <dbReference type="Proteomes" id="UP000230084"/>
    </source>
</evidence>
<feature type="domain" description="Large ribosomal subunit protein bL25 beta" evidence="8">
    <location>
        <begin position="100"/>
        <end position="184"/>
    </location>
</feature>
<dbReference type="InterPro" id="IPR037121">
    <property type="entry name" value="Ribosomal_bL25_C"/>
</dbReference>
<organism evidence="9 10">
    <name type="scientific">Candidatus Uhrbacteria bacterium CG10_big_fil_rev_8_21_14_0_10_50_16</name>
    <dbReference type="NCBI Taxonomy" id="1975039"/>
    <lineage>
        <taxon>Bacteria</taxon>
        <taxon>Candidatus Uhriibacteriota</taxon>
    </lineage>
</organism>
<gene>
    <name evidence="5" type="primary">rplY</name>
    <name evidence="5" type="synonym">ctc</name>
    <name evidence="9" type="ORF">COV06_02375</name>
</gene>
<comment type="similarity">
    <text evidence="5">Belongs to the bacterial ribosomal protein bL25 family. CTC subfamily.</text>
</comment>
<dbReference type="NCBIfam" id="TIGR00731">
    <property type="entry name" value="bL25_bact_ctc"/>
    <property type="match status" value="1"/>
</dbReference>
<dbReference type="EMBL" id="PCYM01000004">
    <property type="protein sequence ID" value="PIR47637.1"/>
    <property type="molecule type" value="Genomic_DNA"/>
</dbReference>
<dbReference type="InterPro" id="IPR020057">
    <property type="entry name" value="Ribosomal_bL25_b-dom"/>
</dbReference>
<protein>
    <recommendedName>
        <fullName evidence="5">Large ribosomal subunit protein bL25</fullName>
    </recommendedName>
    <alternativeName>
        <fullName evidence="5">General stress protein CTC</fullName>
    </alternativeName>
</protein>
<feature type="domain" description="Large ribosomal subunit protein bL25 L25" evidence="7">
    <location>
        <begin position="6"/>
        <end position="91"/>
    </location>
</feature>
<dbReference type="InterPro" id="IPR029751">
    <property type="entry name" value="Ribosomal_L25_dom"/>
</dbReference>
<dbReference type="HAMAP" id="MF_01334">
    <property type="entry name" value="Ribosomal_bL25_CTC"/>
    <property type="match status" value="1"/>
</dbReference>
<evidence type="ECO:0000256" key="2">
    <source>
        <dbReference type="ARBA" id="ARBA00022884"/>
    </source>
</evidence>
<evidence type="ECO:0000259" key="7">
    <source>
        <dbReference type="Pfam" id="PF01386"/>
    </source>
</evidence>
<keyword evidence="3 5" id="KW-0689">Ribosomal protein</keyword>
<dbReference type="GO" id="GO:0008097">
    <property type="term" value="F:5S rRNA binding"/>
    <property type="evidence" value="ECO:0007669"/>
    <property type="project" value="InterPro"/>
</dbReference>
<keyword evidence="4 5" id="KW-0687">Ribonucleoprotein</keyword>
<dbReference type="PANTHER" id="PTHR33284">
    <property type="entry name" value="RIBOSOMAL PROTEIN L25/GLN-TRNA SYNTHETASE, ANTI-CODON-BINDING DOMAIN-CONTAINING PROTEIN"/>
    <property type="match status" value="1"/>
</dbReference>
<dbReference type="GO" id="GO:0003735">
    <property type="term" value="F:structural constituent of ribosome"/>
    <property type="evidence" value="ECO:0007669"/>
    <property type="project" value="InterPro"/>
</dbReference>
<evidence type="ECO:0000256" key="1">
    <source>
        <dbReference type="ARBA" id="ARBA00022730"/>
    </source>
</evidence>
<accession>A0A2H0RMG7</accession>
<feature type="region of interest" description="Disordered" evidence="6">
    <location>
        <begin position="200"/>
        <end position="223"/>
    </location>
</feature>
<comment type="caution">
    <text evidence="9">The sequence shown here is derived from an EMBL/GenBank/DDBJ whole genome shotgun (WGS) entry which is preliminary data.</text>
</comment>
<evidence type="ECO:0000256" key="3">
    <source>
        <dbReference type="ARBA" id="ARBA00022980"/>
    </source>
</evidence>
<evidence type="ECO:0000259" key="8">
    <source>
        <dbReference type="Pfam" id="PF14693"/>
    </source>
</evidence>
<dbReference type="SUPFAM" id="SSF50715">
    <property type="entry name" value="Ribosomal protein L25-like"/>
    <property type="match status" value="1"/>
</dbReference>
<keyword evidence="2 5" id="KW-0694">RNA-binding</keyword>
<dbReference type="AlphaFoldDB" id="A0A2H0RMG7"/>
<dbReference type="CDD" id="cd00495">
    <property type="entry name" value="Ribosomal_L25_TL5_CTC"/>
    <property type="match status" value="1"/>
</dbReference>
<reference evidence="9 10" key="1">
    <citation type="submission" date="2017-09" db="EMBL/GenBank/DDBJ databases">
        <title>Depth-based differentiation of microbial function through sediment-hosted aquifers and enrichment of novel symbionts in the deep terrestrial subsurface.</title>
        <authorList>
            <person name="Probst A.J."/>
            <person name="Ladd B."/>
            <person name="Jarett J.K."/>
            <person name="Geller-Mcgrath D.E."/>
            <person name="Sieber C.M."/>
            <person name="Emerson J.B."/>
            <person name="Anantharaman K."/>
            <person name="Thomas B.C."/>
            <person name="Malmstrom R."/>
            <person name="Stieglmeier M."/>
            <person name="Klingl A."/>
            <person name="Woyke T."/>
            <person name="Ryan C.M."/>
            <person name="Banfield J.F."/>
        </authorList>
    </citation>
    <scope>NUCLEOTIDE SEQUENCE [LARGE SCALE GENOMIC DNA]</scope>
    <source>
        <strain evidence="9">CG10_big_fil_rev_8_21_14_0_10_50_16</strain>
    </source>
</reference>
<dbReference type="Pfam" id="PF14693">
    <property type="entry name" value="Ribosomal_TL5_C"/>
    <property type="match status" value="1"/>
</dbReference>
<dbReference type="PANTHER" id="PTHR33284:SF1">
    <property type="entry name" value="RIBOSOMAL PROTEIN L25_GLN-TRNA SYNTHETASE, ANTI-CODON-BINDING DOMAIN-CONTAINING PROTEIN"/>
    <property type="match status" value="1"/>
</dbReference>
<dbReference type="GO" id="GO:0022625">
    <property type="term" value="C:cytosolic large ribosomal subunit"/>
    <property type="evidence" value="ECO:0007669"/>
    <property type="project" value="TreeGrafter"/>
</dbReference>
<name>A0A2H0RMG7_9BACT</name>
<feature type="compositionally biased region" description="Low complexity" evidence="6">
    <location>
        <begin position="200"/>
        <end position="214"/>
    </location>
</feature>